<reference evidence="2" key="1">
    <citation type="submission" date="2021-06" db="EMBL/GenBank/DDBJ databases">
        <authorList>
            <person name="Hodson N. C."/>
            <person name="Mongue J. A."/>
            <person name="Jaron S. K."/>
        </authorList>
    </citation>
    <scope>NUCLEOTIDE SEQUENCE</scope>
</reference>
<name>A0A8J2L2M5_9HEXA</name>
<proteinExistence type="predicted"/>
<feature type="region of interest" description="Disordered" evidence="1">
    <location>
        <begin position="1"/>
        <end position="32"/>
    </location>
</feature>
<organism evidence="2 3">
    <name type="scientific">Allacma fusca</name>
    <dbReference type="NCBI Taxonomy" id="39272"/>
    <lineage>
        <taxon>Eukaryota</taxon>
        <taxon>Metazoa</taxon>
        <taxon>Ecdysozoa</taxon>
        <taxon>Arthropoda</taxon>
        <taxon>Hexapoda</taxon>
        <taxon>Collembola</taxon>
        <taxon>Symphypleona</taxon>
        <taxon>Sminthuridae</taxon>
        <taxon>Allacma</taxon>
    </lineage>
</organism>
<dbReference type="Proteomes" id="UP000708208">
    <property type="component" value="Unassembled WGS sequence"/>
</dbReference>
<gene>
    <name evidence="2" type="ORF">AFUS01_LOCUS36508</name>
</gene>
<feature type="non-terminal residue" evidence="2">
    <location>
        <position position="1"/>
    </location>
</feature>
<feature type="compositionally biased region" description="Polar residues" evidence="1">
    <location>
        <begin position="7"/>
        <end position="32"/>
    </location>
</feature>
<protein>
    <submittedName>
        <fullName evidence="2">Uncharacterized protein</fullName>
    </submittedName>
</protein>
<evidence type="ECO:0000256" key="1">
    <source>
        <dbReference type="SAM" id="MobiDB-lite"/>
    </source>
</evidence>
<evidence type="ECO:0000313" key="3">
    <source>
        <dbReference type="Proteomes" id="UP000708208"/>
    </source>
</evidence>
<accession>A0A8J2L2M5</accession>
<dbReference type="AlphaFoldDB" id="A0A8J2L2M5"/>
<dbReference type="EMBL" id="CAJVCH010539820">
    <property type="protein sequence ID" value="CAG7826456.1"/>
    <property type="molecule type" value="Genomic_DNA"/>
</dbReference>
<comment type="caution">
    <text evidence="2">The sequence shown here is derived from an EMBL/GenBank/DDBJ whole genome shotgun (WGS) entry which is preliminary data.</text>
</comment>
<evidence type="ECO:0000313" key="2">
    <source>
        <dbReference type="EMBL" id="CAG7826456.1"/>
    </source>
</evidence>
<sequence length="32" mass="3520">SRPDPSNVLTLIITSQTQTNEAKRPPTNTEPL</sequence>
<keyword evidence="3" id="KW-1185">Reference proteome</keyword>